<sequence>MRYLLLILLLAGGYYGWDYYQNGLAPRHEALKAMEQEPCPELDAAQARFDEAAELHEQQAVRLQKAVQRKEEAVRKYWDARIKQAGQEKDGKKTPSPVSGKPNARSAEARIAHLLEQYDRRVAEVEELKSRRDATRQQLDSARNRLQEQIRQVETRQDINRIQLAEASNTKNRNFKVTENRTNLLKLQASLPQELERITDQGEAALRDQTEAYEKAKRELDLFQNNVDRQIASLRDTMNSPLAEDYDETEILSEDPEFRTMIAPYDQAVSHEETIVMRTEADVEEQAKALHRLQRVRDAKLEEERSRLRQEEEIFFTAAVVIGVILLISILLSFARRR</sequence>
<feature type="region of interest" description="Disordered" evidence="2">
    <location>
        <begin position="84"/>
        <end position="105"/>
    </location>
</feature>
<dbReference type="RefSeq" id="WP_102736012.1">
    <property type="nucleotide sequence ID" value="NZ_PJKN01000006.1"/>
</dbReference>
<dbReference type="AlphaFoldDB" id="A0AAP8NJU2"/>
<evidence type="ECO:0000313" key="5">
    <source>
        <dbReference type="Proteomes" id="UP000235914"/>
    </source>
</evidence>
<evidence type="ECO:0000313" key="4">
    <source>
        <dbReference type="EMBL" id="PNC53988.1"/>
    </source>
</evidence>
<feature type="transmembrane region" description="Helical" evidence="3">
    <location>
        <begin position="314"/>
        <end position="335"/>
    </location>
</feature>
<feature type="compositionally biased region" description="Basic and acidic residues" evidence="2">
    <location>
        <begin position="84"/>
        <end position="93"/>
    </location>
</feature>
<proteinExistence type="predicted"/>
<organism evidence="4 5">
    <name type="scientific">Akkermansia muciniphila</name>
    <dbReference type="NCBI Taxonomy" id="239935"/>
    <lineage>
        <taxon>Bacteria</taxon>
        <taxon>Pseudomonadati</taxon>
        <taxon>Verrucomicrobiota</taxon>
        <taxon>Verrucomicrobiia</taxon>
        <taxon>Verrucomicrobiales</taxon>
        <taxon>Akkermansiaceae</taxon>
        <taxon>Akkermansia</taxon>
    </lineage>
</organism>
<keyword evidence="3" id="KW-0812">Transmembrane</keyword>
<evidence type="ECO:0000256" key="1">
    <source>
        <dbReference type="SAM" id="Coils"/>
    </source>
</evidence>
<keyword evidence="3" id="KW-1133">Transmembrane helix</keyword>
<name>A0AAP8NJU2_9BACT</name>
<protein>
    <submittedName>
        <fullName evidence="4">Uncharacterized protein</fullName>
    </submittedName>
</protein>
<dbReference type="Proteomes" id="UP000235914">
    <property type="component" value="Unassembled WGS sequence"/>
</dbReference>
<feature type="coiled-coil region" evidence="1">
    <location>
        <begin position="206"/>
        <end position="233"/>
    </location>
</feature>
<evidence type="ECO:0000256" key="3">
    <source>
        <dbReference type="SAM" id="Phobius"/>
    </source>
</evidence>
<keyword evidence="3" id="KW-0472">Membrane</keyword>
<gene>
    <name evidence="4" type="ORF">CXU09_10320</name>
</gene>
<keyword evidence="1" id="KW-0175">Coiled coil</keyword>
<evidence type="ECO:0000256" key="2">
    <source>
        <dbReference type="SAM" id="MobiDB-lite"/>
    </source>
</evidence>
<feature type="coiled-coil region" evidence="1">
    <location>
        <begin position="111"/>
        <end position="156"/>
    </location>
</feature>
<comment type="caution">
    <text evidence="4">The sequence shown here is derived from an EMBL/GenBank/DDBJ whole genome shotgun (WGS) entry which is preliminary data.</text>
</comment>
<reference evidence="4 5" key="1">
    <citation type="journal article" date="2017" name="BMC Genomics">
        <title>Genome sequencing of 39 Akkermansia muciniphila isolates reveals its population structure, genomic and functional diverisity, and global distribution in mammalian gut microbiotas.</title>
        <authorList>
            <person name="Guo X."/>
            <person name="Li S."/>
            <person name="Zhang J."/>
            <person name="Wu F."/>
            <person name="Li X."/>
            <person name="Wu D."/>
            <person name="Zhang M."/>
            <person name="Ou Z."/>
            <person name="Jie Z."/>
            <person name="Yan Q."/>
            <person name="Li P."/>
            <person name="Yi J."/>
            <person name="Peng Y."/>
        </authorList>
    </citation>
    <scope>NUCLEOTIDE SEQUENCE [LARGE SCALE GENOMIC DNA]</scope>
    <source>
        <strain evidence="4 5">GP43</strain>
    </source>
</reference>
<accession>A0AAP8NJU2</accession>
<dbReference type="EMBL" id="PJKN01000006">
    <property type="protein sequence ID" value="PNC53988.1"/>
    <property type="molecule type" value="Genomic_DNA"/>
</dbReference>